<reference evidence="1" key="1">
    <citation type="submission" date="2017-05" db="UniProtKB">
        <authorList>
            <consortium name="EnsemblMetazoa"/>
        </authorList>
    </citation>
    <scope>IDENTIFICATION</scope>
</reference>
<organism evidence="1">
    <name type="scientific">Amphimedon queenslandica</name>
    <name type="common">Sponge</name>
    <dbReference type="NCBI Taxonomy" id="400682"/>
    <lineage>
        <taxon>Eukaryota</taxon>
        <taxon>Metazoa</taxon>
        <taxon>Porifera</taxon>
        <taxon>Demospongiae</taxon>
        <taxon>Heteroscleromorpha</taxon>
        <taxon>Haplosclerida</taxon>
        <taxon>Niphatidae</taxon>
        <taxon>Amphimedon</taxon>
    </lineage>
</organism>
<dbReference type="InParanoid" id="A0A1X7V7N1"/>
<sequence>MELQTLAEKVYLNIDGSALEQIALSQFLMGITEGQVSFAVEHEVPKTLDEAVMQTEAHLSTSRIAASTVIGEEAVVAATVPPSKENTHFYGAGVTLLSSVWQKCCSGNGSMSTTLHQLVSVTRSPLPVRGSVKLPIRISKNQFQVPMIIVDNLIEQGIVGLDFLQIGSLALKPLTTGSSSTVFNAALKETTTVPPLSEVEVAISAAKFQYQVGVWLLEDQLAKTHKQVIPTHSIVSPGYQVITRLINLTKVTTIFKKGSFRSHITLDYRLSVLKHVAMHMLNFTVSLDEGNTFRKGVTVLTYLECMKRMLDVAQLNTQQSKLESKRVVEQAVVYVCDELFFIA</sequence>
<accession>A0A1X7V7N1</accession>
<protein>
    <submittedName>
        <fullName evidence="1">Uncharacterized protein</fullName>
    </submittedName>
</protein>
<dbReference type="OrthoDB" id="775972at2759"/>
<evidence type="ECO:0000313" key="1">
    <source>
        <dbReference type="EnsemblMetazoa" id="Aqu2.1.35814_001"/>
    </source>
</evidence>
<dbReference type="AlphaFoldDB" id="A0A1X7V7N1"/>
<name>A0A1X7V7N1_AMPQE</name>
<proteinExistence type="predicted"/>
<dbReference type="EnsemblMetazoa" id="Aqu2.1.35814_001">
    <property type="protein sequence ID" value="Aqu2.1.35814_001"/>
    <property type="gene ID" value="Aqu2.1.35814"/>
</dbReference>